<dbReference type="AlphaFoldDB" id="A0A8J5SAA1"/>
<evidence type="ECO:0000313" key="1">
    <source>
        <dbReference type="EMBL" id="KAG8064302.1"/>
    </source>
</evidence>
<reference evidence="1" key="2">
    <citation type="submission" date="2021-02" db="EMBL/GenBank/DDBJ databases">
        <authorList>
            <person name="Kimball J.A."/>
            <person name="Haas M.W."/>
            <person name="Macchietto M."/>
            <person name="Kono T."/>
            <person name="Duquette J."/>
            <person name="Shao M."/>
        </authorList>
    </citation>
    <scope>NUCLEOTIDE SEQUENCE</scope>
    <source>
        <tissue evidence="1">Fresh leaf tissue</tissue>
    </source>
</reference>
<reference evidence="1" key="1">
    <citation type="journal article" date="2021" name="bioRxiv">
        <title>Whole Genome Assembly and Annotation of Northern Wild Rice, Zizania palustris L., Supports a Whole Genome Duplication in the Zizania Genus.</title>
        <authorList>
            <person name="Haas M."/>
            <person name="Kono T."/>
            <person name="Macchietto M."/>
            <person name="Millas R."/>
            <person name="McGilp L."/>
            <person name="Shao M."/>
            <person name="Duquette J."/>
            <person name="Hirsch C.N."/>
            <person name="Kimball J."/>
        </authorList>
    </citation>
    <scope>NUCLEOTIDE SEQUENCE</scope>
    <source>
        <tissue evidence="1">Fresh leaf tissue</tissue>
    </source>
</reference>
<name>A0A8J5SAA1_ZIZPA</name>
<organism evidence="1 2">
    <name type="scientific">Zizania palustris</name>
    <name type="common">Northern wild rice</name>
    <dbReference type="NCBI Taxonomy" id="103762"/>
    <lineage>
        <taxon>Eukaryota</taxon>
        <taxon>Viridiplantae</taxon>
        <taxon>Streptophyta</taxon>
        <taxon>Embryophyta</taxon>
        <taxon>Tracheophyta</taxon>
        <taxon>Spermatophyta</taxon>
        <taxon>Magnoliopsida</taxon>
        <taxon>Liliopsida</taxon>
        <taxon>Poales</taxon>
        <taxon>Poaceae</taxon>
        <taxon>BOP clade</taxon>
        <taxon>Oryzoideae</taxon>
        <taxon>Oryzeae</taxon>
        <taxon>Zizaniinae</taxon>
        <taxon>Zizania</taxon>
    </lineage>
</organism>
<dbReference type="EMBL" id="JAAALK010000285">
    <property type="protein sequence ID" value="KAG8064302.1"/>
    <property type="molecule type" value="Genomic_DNA"/>
</dbReference>
<accession>A0A8J5SAA1</accession>
<comment type="caution">
    <text evidence="1">The sequence shown here is derived from an EMBL/GenBank/DDBJ whole genome shotgun (WGS) entry which is preliminary data.</text>
</comment>
<gene>
    <name evidence="1" type="ORF">GUJ93_ZPchr0004g38904</name>
</gene>
<sequence>MAAADWCLDVGVRPSSPSSRRRTAMVVAPRVEFSSTCVGGGVDKDWRRRVLRGRARRTTASRPAGDVVGGIGQNVTLPRMVIREQVSWYE</sequence>
<protein>
    <submittedName>
        <fullName evidence="1">Uncharacterized protein</fullName>
    </submittedName>
</protein>
<keyword evidence="2" id="KW-1185">Reference proteome</keyword>
<proteinExistence type="predicted"/>
<evidence type="ECO:0000313" key="2">
    <source>
        <dbReference type="Proteomes" id="UP000729402"/>
    </source>
</evidence>
<dbReference type="Proteomes" id="UP000729402">
    <property type="component" value="Unassembled WGS sequence"/>
</dbReference>